<dbReference type="AlphaFoldDB" id="A0A0B2JTW9"/>
<dbReference type="eggNOG" id="COG1234">
    <property type="taxonomic scope" value="Bacteria"/>
</dbReference>
<dbReference type="EMBL" id="JSCE01000174">
    <property type="protein sequence ID" value="KHM51745.1"/>
    <property type="molecule type" value="Genomic_DNA"/>
</dbReference>
<dbReference type="RefSeq" id="WP_039209364.1">
    <property type="nucleotide sequence ID" value="NZ_JSCE01000174.1"/>
</dbReference>
<feature type="domain" description="Metallo-beta-lactamase" evidence="2">
    <location>
        <begin position="18"/>
        <end position="211"/>
    </location>
</feature>
<keyword evidence="1" id="KW-0540">Nuclease</keyword>
<dbReference type="GO" id="GO:0042781">
    <property type="term" value="F:3'-tRNA processing endoribonuclease activity"/>
    <property type="evidence" value="ECO:0007669"/>
    <property type="project" value="TreeGrafter"/>
</dbReference>
<protein>
    <submittedName>
        <fullName evidence="3">Beta-lactamase</fullName>
    </submittedName>
</protein>
<gene>
    <name evidence="3" type="ORF">NZ47_08720</name>
</gene>
<dbReference type="InterPro" id="IPR036866">
    <property type="entry name" value="RibonucZ/Hydroxyglut_hydro"/>
</dbReference>
<dbReference type="SUPFAM" id="SSF56281">
    <property type="entry name" value="Metallo-hydrolase/oxidoreductase"/>
    <property type="match status" value="1"/>
</dbReference>
<dbReference type="SMART" id="SM00849">
    <property type="entry name" value="Lactamase_B"/>
    <property type="match status" value="1"/>
</dbReference>
<reference evidence="3 4" key="1">
    <citation type="journal article" date="2013" name="PLoS ONE">
        <title>Identification and characterization of three novel lipases belonging to families II and V from Anaerovibrio lipolyticus 5ST.</title>
        <authorList>
            <person name="Prive F."/>
            <person name="Kaderbhai N.N."/>
            <person name="Girdwood S."/>
            <person name="Worgan H.J."/>
            <person name="Pinloche E."/>
            <person name="Scollan N.D."/>
            <person name="Huws S.A."/>
            <person name="Newbold C.J."/>
        </authorList>
    </citation>
    <scope>NUCLEOTIDE SEQUENCE [LARGE SCALE GENOMIC DNA]</scope>
    <source>
        <strain evidence="3 4">5S</strain>
    </source>
</reference>
<keyword evidence="1" id="KW-0255">Endonuclease</keyword>
<sequence length="269" mass="31025">MRKLIFLGTGNAMVTKVFNTCFLIETSDGQLFLTDAGGGNGILRQLEMAGADYNKLHHMYITHAHTDHIMGAVWVIRKIASLMNSSKYDGEFHVYCHDEVKDILLSMCEMMLKRKDFEHIGDDIIIHEIWDGQVIELPNFDINVFDIYSTKAKQFGYQLQFKEDNLMMTCLGDEPFSEGCEEYAKGSDWMLSEAFCKYEDREIFKPYEKHHSTCKEAAELAKSLEVKNLILYHTEDKTIDTRKAAYTAEAKQYFDGNVFVPDDLEIIEF</sequence>
<keyword evidence="1" id="KW-0378">Hydrolase</keyword>
<proteinExistence type="predicted"/>
<evidence type="ECO:0000313" key="3">
    <source>
        <dbReference type="EMBL" id="KHM51745.1"/>
    </source>
</evidence>
<dbReference type="PANTHER" id="PTHR46018">
    <property type="entry name" value="ZINC PHOSPHODIESTERASE ELAC PROTEIN 1"/>
    <property type="match status" value="1"/>
</dbReference>
<accession>A0A0B2JTW9</accession>
<evidence type="ECO:0000256" key="1">
    <source>
        <dbReference type="ARBA" id="ARBA00022759"/>
    </source>
</evidence>
<dbReference type="STRING" id="82374.NZ47_08720"/>
<comment type="caution">
    <text evidence="3">The sequence shown here is derived from an EMBL/GenBank/DDBJ whole genome shotgun (WGS) entry which is preliminary data.</text>
</comment>
<dbReference type="InterPro" id="IPR001279">
    <property type="entry name" value="Metallo-B-lactamas"/>
</dbReference>
<evidence type="ECO:0000259" key="2">
    <source>
        <dbReference type="SMART" id="SM00849"/>
    </source>
</evidence>
<organism evidence="3 4">
    <name type="scientific">Anaerovibrio lipolyticus</name>
    <dbReference type="NCBI Taxonomy" id="82374"/>
    <lineage>
        <taxon>Bacteria</taxon>
        <taxon>Bacillati</taxon>
        <taxon>Bacillota</taxon>
        <taxon>Negativicutes</taxon>
        <taxon>Selenomonadales</taxon>
        <taxon>Selenomonadaceae</taxon>
        <taxon>Anaerovibrio</taxon>
    </lineage>
</organism>
<name>A0A0B2JTW9_9FIRM</name>
<dbReference type="PANTHER" id="PTHR46018:SF2">
    <property type="entry name" value="ZINC PHOSPHODIESTERASE ELAC PROTEIN 1"/>
    <property type="match status" value="1"/>
</dbReference>
<dbReference type="Gene3D" id="3.60.15.10">
    <property type="entry name" value="Ribonuclease Z/Hydroxyacylglutathione hydrolase-like"/>
    <property type="match status" value="1"/>
</dbReference>
<dbReference type="Pfam" id="PF23023">
    <property type="entry name" value="Anti-Pycsar_Apyc1"/>
    <property type="match status" value="1"/>
</dbReference>
<dbReference type="Proteomes" id="UP000030993">
    <property type="component" value="Unassembled WGS sequence"/>
</dbReference>
<evidence type="ECO:0000313" key="4">
    <source>
        <dbReference type="Proteomes" id="UP000030993"/>
    </source>
</evidence>
<keyword evidence="4" id="KW-1185">Reference proteome</keyword>